<dbReference type="Pfam" id="PF01037">
    <property type="entry name" value="AsnC_trans_reg"/>
    <property type="match status" value="1"/>
</dbReference>
<dbReference type="PANTHER" id="PTHR30154">
    <property type="entry name" value="LEUCINE-RESPONSIVE REGULATORY PROTEIN"/>
    <property type="match status" value="1"/>
</dbReference>
<dbReference type="InterPro" id="IPR000485">
    <property type="entry name" value="AsnC-type_HTH_dom"/>
</dbReference>
<dbReference type="InterPro" id="IPR011991">
    <property type="entry name" value="ArsR-like_HTH"/>
</dbReference>
<dbReference type="PRINTS" id="PR00033">
    <property type="entry name" value="HTHASNC"/>
</dbReference>
<keyword evidence="3" id="KW-0804">Transcription</keyword>
<evidence type="ECO:0000256" key="2">
    <source>
        <dbReference type="ARBA" id="ARBA00023125"/>
    </source>
</evidence>
<dbReference type="PANTHER" id="PTHR30154:SF34">
    <property type="entry name" value="TRANSCRIPTIONAL REGULATOR AZLB"/>
    <property type="match status" value="1"/>
</dbReference>
<dbReference type="GO" id="GO:0043565">
    <property type="term" value="F:sequence-specific DNA binding"/>
    <property type="evidence" value="ECO:0007669"/>
    <property type="project" value="InterPro"/>
</dbReference>
<dbReference type="STRING" id="223900.GCA_000821045_01585"/>
<dbReference type="Gene3D" id="3.30.70.920">
    <property type="match status" value="1"/>
</dbReference>
<dbReference type="EMBL" id="MSDQ01000020">
    <property type="protein sequence ID" value="OLO11634.1"/>
    <property type="molecule type" value="Genomic_DNA"/>
</dbReference>
<evidence type="ECO:0000313" key="5">
    <source>
        <dbReference type="EMBL" id="OLO11634.1"/>
    </source>
</evidence>
<dbReference type="InterPro" id="IPR036390">
    <property type="entry name" value="WH_DNA-bd_sf"/>
</dbReference>
<evidence type="ECO:0000256" key="3">
    <source>
        <dbReference type="ARBA" id="ARBA00023163"/>
    </source>
</evidence>
<dbReference type="AlphaFoldDB" id="A0A1Q8TDA0"/>
<dbReference type="InterPro" id="IPR019887">
    <property type="entry name" value="Tscrpt_reg_AsnC/Lrp_C"/>
</dbReference>
<dbReference type="GO" id="GO:0043200">
    <property type="term" value="P:response to amino acid"/>
    <property type="evidence" value="ECO:0007669"/>
    <property type="project" value="TreeGrafter"/>
</dbReference>
<reference evidence="5 6" key="1">
    <citation type="submission" date="2016-12" db="EMBL/GenBank/DDBJ databases">
        <title>Draft genome sequences of strains Salinicola socius SMB35, Salinicola sp. MH3R3-1 and Chromohalobacter sp. SMB17 from the Verkhnekamsk potash mining region of Russia.</title>
        <authorList>
            <person name="Mavrodi D.V."/>
            <person name="Olsson B.E."/>
            <person name="Korsakova E.S."/>
            <person name="Pyankova A."/>
            <person name="Mavrodi O.V."/>
            <person name="Plotnikova E.G."/>
        </authorList>
    </citation>
    <scope>NUCLEOTIDE SEQUENCE [LARGE SCALE GENOMIC DNA]</scope>
    <source>
        <strain evidence="5 6">SMB17</strain>
    </source>
</reference>
<evidence type="ECO:0000313" key="6">
    <source>
        <dbReference type="Proteomes" id="UP000186806"/>
    </source>
</evidence>
<dbReference type="SMART" id="SM00344">
    <property type="entry name" value="HTH_ASNC"/>
    <property type="match status" value="1"/>
</dbReference>
<dbReference type="InterPro" id="IPR019888">
    <property type="entry name" value="Tscrpt_reg_AsnC-like"/>
</dbReference>
<dbReference type="InterPro" id="IPR011008">
    <property type="entry name" value="Dimeric_a/b-barrel"/>
</dbReference>
<proteinExistence type="predicted"/>
<dbReference type="RefSeq" id="WP_075369008.1">
    <property type="nucleotide sequence ID" value="NZ_MSDQ01000020.1"/>
</dbReference>
<gene>
    <name evidence="5" type="ORF">BTW10_08350</name>
</gene>
<dbReference type="PROSITE" id="PS50956">
    <property type="entry name" value="HTH_ASNC_2"/>
    <property type="match status" value="1"/>
</dbReference>
<protein>
    <submittedName>
        <fullName evidence="5">AsnC family transcriptional regulator</fullName>
    </submittedName>
</protein>
<dbReference type="Proteomes" id="UP000186806">
    <property type="component" value="Unassembled WGS sequence"/>
</dbReference>
<evidence type="ECO:0000256" key="1">
    <source>
        <dbReference type="ARBA" id="ARBA00023015"/>
    </source>
</evidence>
<keyword evidence="1" id="KW-0805">Transcription regulation</keyword>
<keyword evidence="6" id="KW-1185">Reference proteome</keyword>
<evidence type="ECO:0000259" key="4">
    <source>
        <dbReference type="PROSITE" id="PS50956"/>
    </source>
</evidence>
<dbReference type="Gene3D" id="1.10.10.10">
    <property type="entry name" value="Winged helix-like DNA-binding domain superfamily/Winged helix DNA-binding domain"/>
    <property type="match status" value="1"/>
</dbReference>
<comment type="caution">
    <text evidence="5">The sequence shown here is derived from an EMBL/GenBank/DDBJ whole genome shotgun (WGS) entry which is preliminary data.</text>
</comment>
<dbReference type="Pfam" id="PF13412">
    <property type="entry name" value="HTH_24"/>
    <property type="match status" value="1"/>
</dbReference>
<dbReference type="SUPFAM" id="SSF46785">
    <property type="entry name" value="Winged helix' DNA-binding domain"/>
    <property type="match status" value="1"/>
</dbReference>
<dbReference type="GO" id="GO:0006355">
    <property type="term" value="P:regulation of DNA-templated transcription"/>
    <property type="evidence" value="ECO:0007669"/>
    <property type="project" value="UniProtKB-ARBA"/>
</dbReference>
<dbReference type="GO" id="GO:0005829">
    <property type="term" value="C:cytosol"/>
    <property type="evidence" value="ECO:0007669"/>
    <property type="project" value="TreeGrafter"/>
</dbReference>
<dbReference type="CDD" id="cd00090">
    <property type="entry name" value="HTH_ARSR"/>
    <property type="match status" value="1"/>
</dbReference>
<sequence length="169" mass="19065">MPKESTPVVGGTLDRYDRQILDILQRHGRINNQELAERIGLSPSPCLRRVRALEDSGLITGYRALVDAKRLGHSLTALLHISMDRHTPERFANFEAKVAALPQVQECLLITGQEADYQLKVVVHDMDDYQNLLLNQITRIEGVTGAHSSFVLRRVLEHRPVPSYSDAPY</sequence>
<feature type="domain" description="HTH asnC-type" evidence="4">
    <location>
        <begin position="13"/>
        <end position="74"/>
    </location>
</feature>
<keyword evidence="2" id="KW-0238">DNA-binding</keyword>
<dbReference type="SUPFAM" id="SSF54909">
    <property type="entry name" value="Dimeric alpha+beta barrel"/>
    <property type="match status" value="1"/>
</dbReference>
<accession>A0A1Q8TDA0</accession>
<name>A0A1Q8TDA0_9GAMM</name>
<dbReference type="InterPro" id="IPR036388">
    <property type="entry name" value="WH-like_DNA-bd_sf"/>
</dbReference>
<organism evidence="5 6">
    <name type="scientific">Chromohalobacter japonicus</name>
    <dbReference type="NCBI Taxonomy" id="223900"/>
    <lineage>
        <taxon>Bacteria</taxon>
        <taxon>Pseudomonadati</taxon>
        <taxon>Pseudomonadota</taxon>
        <taxon>Gammaproteobacteria</taxon>
        <taxon>Oceanospirillales</taxon>
        <taxon>Halomonadaceae</taxon>
        <taxon>Chromohalobacter</taxon>
    </lineage>
</organism>